<feature type="chain" id="PRO_5019767623" description="DUF642 domain-containing protein" evidence="1">
    <location>
        <begin position="34"/>
        <end position="311"/>
    </location>
</feature>
<organism evidence="2 3">
    <name type="scientific">Dolichospermum planctonicum</name>
    <dbReference type="NCBI Taxonomy" id="136072"/>
    <lineage>
        <taxon>Bacteria</taxon>
        <taxon>Bacillati</taxon>
        <taxon>Cyanobacteriota</taxon>
        <taxon>Cyanophyceae</taxon>
        <taxon>Nostocales</taxon>
        <taxon>Aphanizomenonaceae</taxon>
        <taxon>Dolichospermum</taxon>
    </lineage>
</organism>
<reference evidence="3" key="1">
    <citation type="submission" date="2019-02" db="EMBL/GenBank/DDBJ databases">
        <title>Draft genome sequence of Dolichospermum planctonicum NIES-80.</title>
        <authorList>
            <person name="Yamaguchi H."/>
            <person name="Suzuki S."/>
            <person name="Kawachi M."/>
        </authorList>
    </citation>
    <scope>NUCLEOTIDE SEQUENCE [LARGE SCALE GENOMIC DNA]</scope>
    <source>
        <strain evidence="3">NIES-80</strain>
    </source>
</reference>
<evidence type="ECO:0000313" key="3">
    <source>
        <dbReference type="Proteomes" id="UP000299367"/>
    </source>
</evidence>
<evidence type="ECO:0000256" key="1">
    <source>
        <dbReference type="SAM" id="SignalP"/>
    </source>
</evidence>
<proteinExistence type="predicted"/>
<name>A0A480AEZ5_9CYAN</name>
<accession>A0A480AEZ5</accession>
<feature type="signal peptide" evidence="1">
    <location>
        <begin position="1"/>
        <end position="33"/>
    </location>
</feature>
<gene>
    <name evidence="2" type="ORF">NIES80_27230</name>
</gene>
<dbReference type="Proteomes" id="UP000299367">
    <property type="component" value="Unassembled WGS sequence"/>
</dbReference>
<dbReference type="EMBL" id="BJCF01000031">
    <property type="protein sequence ID" value="GCL43012.1"/>
    <property type="molecule type" value="Genomic_DNA"/>
</dbReference>
<keyword evidence="1" id="KW-0732">Signal</keyword>
<evidence type="ECO:0008006" key="4">
    <source>
        <dbReference type="Google" id="ProtNLM"/>
    </source>
</evidence>
<dbReference type="RefSeq" id="WP_137908536.1">
    <property type="nucleotide sequence ID" value="NZ_BJCF01000031.1"/>
</dbReference>
<sequence>MMPKIKQLTALRNSAIIGLSSIVLSAVSLPAQAINLVQNGGFVPNNIQSYRSSGINAGTGTSGTLPSGITFDGWTVTDNPNNVSGYVNTLMYVVSDGNTFSAEGGVGMNNKGDNQRKSWTLFASSGQTVNSIDQTGWYIASDGDPLYSASISQLVSGLTVGKEYTLKFSQAAGQFDCNFGTQSNRSTSCSERGTYSGETNRYWNVTFGDVTQQSTNMALASQAPVTPWQLQNMKFTATASTQTLSFLAFGTPGGQPPVALLSGVSLDDGTPPPTPVPFETDALPIVGSMIAFGFGLRAKQKLAQKKLVKFE</sequence>
<protein>
    <recommendedName>
        <fullName evidence="4">DUF642 domain-containing protein</fullName>
    </recommendedName>
</protein>
<dbReference type="OrthoDB" id="508637at2"/>
<comment type="caution">
    <text evidence="2">The sequence shown here is derived from an EMBL/GenBank/DDBJ whole genome shotgun (WGS) entry which is preliminary data.</text>
</comment>
<dbReference type="AlphaFoldDB" id="A0A480AEZ5"/>
<evidence type="ECO:0000313" key="2">
    <source>
        <dbReference type="EMBL" id="GCL43012.1"/>
    </source>
</evidence>